<name>A0A7S6UMT0_9GAMM</name>
<protein>
    <recommendedName>
        <fullName evidence="3">Formylmethanofuran dehydrogenase subunit E domain-containing protein</fullName>
    </recommendedName>
</protein>
<proteinExistence type="predicted"/>
<dbReference type="EMBL" id="CP063657">
    <property type="protein sequence ID" value="QOW23182.1"/>
    <property type="molecule type" value="Genomic_DNA"/>
</dbReference>
<evidence type="ECO:0000313" key="1">
    <source>
        <dbReference type="EMBL" id="QOW23182.1"/>
    </source>
</evidence>
<gene>
    <name evidence="1" type="ORF">INQ42_06460</name>
</gene>
<dbReference type="Proteomes" id="UP000593932">
    <property type="component" value="Chromosome"/>
</dbReference>
<dbReference type="RefSeq" id="WP_194035656.1">
    <property type="nucleotide sequence ID" value="NZ_CP063657.1"/>
</dbReference>
<dbReference type="SUPFAM" id="SSF143555">
    <property type="entry name" value="FwdE-like"/>
    <property type="match status" value="1"/>
</dbReference>
<dbReference type="Gene3D" id="3.30.1330.130">
    <property type="match status" value="1"/>
</dbReference>
<reference evidence="1 2" key="1">
    <citation type="submission" date="2020-10" db="EMBL/GenBank/DDBJ databases">
        <title>complete genome sequencing of Lysobacter sp. H23M41.</title>
        <authorList>
            <person name="Bae J.-W."/>
            <person name="Lee S.-Y."/>
        </authorList>
    </citation>
    <scope>NUCLEOTIDE SEQUENCE [LARGE SCALE GENOMIC DNA]</scope>
    <source>
        <strain evidence="1 2">H23M41</strain>
    </source>
</reference>
<keyword evidence="2" id="KW-1185">Reference proteome</keyword>
<organism evidence="1 2">
    <name type="scientific">Novilysobacter avium</name>
    <dbReference type="NCBI Taxonomy" id="2781023"/>
    <lineage>
        <taxon>Bacteria</taxon>
        <taxon>Pseudomonadati</taxon>
        <taxon>Pseudomonadota</taxon>
        <taxon>Gammaproteobacteria</taxon>
        <taxon>Lysobacterales</taxon>
        <taxon>Lysobacteraceae</taxon>
        <taxon>Novilysobacter</taxon>
    </lineage>
</organism>
<evidence type="ECO:0008006" key="3">
    <source>
        <dbReference type="Google" id="ProtNLM"/>
    </source>
</evidence>
<evidence type="ECO:0000313" key="2">
    <source>
        <dbReference type="Proteomes" id="UP000593932"/>
    </source>
</evidence>
<sequence>MIFPAFFEQAPVVKAFDPLAKLLGAPSDGCFDYVYADAVRFSGHSCPTVAGSFLMGRAAMQALYPEGRAERGQIEVSMGAPAGHGTTGVMAQVLTLLTGAAAENGFKGIGGSYARNGLLTFAEHPESGAVTFRRRDTGEMVIAELDTSPVPGNPNQRGLLIGIMQDVASDSQKRAFAEGWQERVRTMLVDFADDPRLIRLKRVEVTQG</sequence>
<accession>A0A7S6UMT0</accession>